<dbReference type="GO" id="GO:1900079">
    <property type="term" value="P:regulation of arginine biosynthetic process"/>
    <property type="evidence" value="ECO:0007669"/>
    <property type="project" value="UniProtKB-UniRule"/>
</dbReference>
<reference evidence="12" key="1">
    <citation type="submission" date="2015-07" db="EMBL/GenBank/DDBJ databases">
        <title>Draft genome sequence of the purine-degrading Gottschalkia purinilyticum DSM 1384 (formerly Clostridium purinilyticum).</title>
        <authorList>
            <person name="Poehlein A."/>
            <person name="Schiel-Bengelsdorf B."/>
            <person name="Bengelsdorf F.R."/>
            <person name="Daniel R."/>
            <person name="Duerre P."/>
        </authorList>
    </citation>
    <scope>NUCLEOTIDE SEQUENCE [LARGE SCALE GENOMIC DNA]</scope>
    <source>
        <strain evidence="12">DSM 1384</strain>
    </source>
</reference>
<evidence type="ECO:0000259" key="10">
    <source>
        <dbReference type="Pfam" id="PF02863"/>
    </source>
</evidence>
<evidence type="ECO:0000313" key="12">
    <source>
        <dbReference type="Proteomes" id="UP000037267"/>
    </source>
</evidence>
<dbReference type="GO" id="GO:0005737">
    <property type="term" value="C:cytoplasm"/>
    <property type="evidence" value="ECO:0007669"/>
    <property type="project" value="UniProtKB-SubCell"/>
</dbReference>
<dbReference type="PATRIC" id="fig|1503.3.peg.715"/>
<dbReference type="STRING" id="1503.CLPU_17c00350"/>
<keyword evidence="3 7" id="KW-0963">Cytoplasm</keyword>
<dbReference type="GO" id="GO:0003677">
    <property type="term" value="F:DNA binding"/>
    <property type="evidence" value="ECO:0007669"/>
    <property type="project" value="UniProtKB-KW"/>
</dbReference>
<evidence type="ECO:0000256" key="4">
    <source>
        <dbReference type="ARBA" id="ARBA00023015"/>
    </source>
</evidence>
<dbReference type="GO" id="GO:0034618">
    <property type="term" value="F:arginine binding"/>
    <property type="evidence" value="ECO:0007669"/>
    <property type="project" value="InterPro"/>
</dbReference>
<keyword evidence="5 7" id="KW-0238">DNA-binding</keyword>
<protein>
    <recommendedName>
        <fullName evidence="7 8">Arginine repressor</fullName>
    </recommendedName>
</protein>
<evidence type="ECO:0000259" key="9">
    <source>
        <dbReference type="Pfam" id="PF01316"/>
    </source>
</evidence>
<dbReference type="InterPro" id="IPR020900">
    <property type="entry name" value="Arg_repress_DNA-bd"/>
</dbReference>
<dbReference type="UniPathway" id="UPA00068"/>
<dbReference type="InterPro" id="IPR036388">
    <property type="entry name" value="WH-like_DNA-bd_sf"/>
</dbReference>
<comment type="subcellular location">
    <subcellularLocation>
        <location evidence="1 7">Cytoplasm</location>
    </subcellularLocation>
</comment>
<dbReference type="Gene3D" id="1.10.10.10">
    <property type="entry name" value="Winged helix-like DNA-binding domain superfamily/Winged helix DNA-binding domain"/>
    <property type="match status" value="1"/>
</dbReference>
<dbReference type="InterPro" id="IPR036251">
    <property type="entry name" value="Arg_repress_C_sf"/>
</dbReference>
<keyword evidence="7" id="KW-0028">Amino-acid biosynthesis</keyword>
<dbReference type="PANTHER" id="PTHR34471:SF1">
    <property type="entry name" value="ARGININE REPRESSOR"/>
    <property type="match status" value="1"/>
</dbReference>
<keyword evidence="6 7" id="KW-0804">Transcription</keyword>
<evidence type="ECO:0000256" key="1">
    <source>
        <dbReference type="ARBA" id="ARBA00004496"/>
    </source>
</evidence>
<proteinExistence type="inferred from homology"/>
<accession>A0A0L0W7Y5</accession>
<dbReference type="PANTHER" id="PTHR34471">
    <property type="entry name" value="ARGININE REPRESSOR"/>
    <property type="match status" value="1"/>
</dbReference>
<dbReference type="RefSeq" id="WP_050356250.1">
    <property type="nucleotide sequence ID" value="NZ_LGSS01000017.1"/>
</dbReference>
<dbReference type="EMBL" id="LGSS01000017">
    <property type="protein sequence ID" value="KNF07410.1"/>
    <property type="molecule type" value="Genomic_DNA"/>
</dbReference>
<dbReference type="NCBIfam" id="TIGR01529">
    <property type="entry name" value="argR_whole"/>
    <property type="match status" value="1"/>
</dbReference>
<keyword evidence="4 7" id="KW-0805">Transcription regulation</keyword>
<evidence type="ECO:0000256" key="7">
    <source>
        <dbReference type="HAMAP-Rule" id="MF_00173"/>
    </source>
</evidence>
<keyword evidence="12" id="KW-1185">Reference proteome</keyword>
<comment type="caution">
    <text evidence="11">The sequence shown here is derived from an EMBL/GenBank/DDBJ whole genome shotgun (WGS) entry which is preliminary data.</text>
</comment>
<dbReference type="GO" id="GO:0051259">
    <property type="term" value="P:protein complex oligomerization"/>
    <property type="evidence" value="ECO:0007669"/>
    <property type="project" value="InterPro"/>
</dbReference>
<dbReference type="OrthoDB" id="9807089at2"/>
<dbReference type="GO" id="GO:0003700">
    <property type="term" value="F:DNA-binding transcription factor activity"/>
    <property type="evidence" value="ECO:0007669"/>
    <property type="project" value="UniProtKB-UniRule"/>
</dbReference>
<dbReference type="InterPro" id="IPR001669">
    <property type="entry name" value="Arg_repress"/>
</dbReference>
<feature type="domain" description="Arginine repressor DNA-binding" evidence="9">
    <location>
        <begin position="1"/>
        <end position="66"/>
    </location>
</feature>
<dbReference type="PRINTS" id="PR01467">
    <property type="entry name" value="ARGREPRESSOR"/>
</dbReference>
<dbReference type="Pfam" id="PF02863">
    <property type="entry name" value="Arg_repressor_C"/>
    <property type="match status" value="1"/>
</dbReference>
<dbReference type="SUPFAM" id="SSF55252">
    <property type="entry name" value="C-terminal domain of arginine repressor"/>
    <property type="match status" value="1"/>
</dbReference>
<dbReference type="HAMAP" id="MF_00173">
    <property type="entry name" value="Arg_repressor"/>
    <property type="match status" value="1"/>
</dbReference>
<comment type="pathway">
    <text evidence="7">Amino-acid biosynthesis; L-arginine biosynthesis [regulation].</text>
</comment>
<name>A0A0L0W7Y5_GOTPU</name>
<dbReference type="NCBIfam" id="NF001680">
    <property type="entry name" value="PRK00441.1"/>
    <property type="match status" value="1"/>
</dbReference>
<dbReference type="InterPro" id="IPR036390">
    <property type="entry name" value="WH_DNA-bd_sf"/>
</dbReference>
<evidence type="ECO:0000256" key="6">
    <source>
        <dbReference type="ARBA" id="ARBA00023163"/>
    </source>
</evidence>
<evidence type="ECO:0000313" key="11">
    <source>
        <dbReference type="EMBL" id="KNF07410.1"/>
    </source>
</evidence>
<dbReference type="AlphaFoldDB" id="A0A0L0W7Y5"/>
<gene>
    <name evidence="7 11" type="primary">argR</name>
    <name evidence="11" type="ORF">CLPU_17c00350</name>
</gene>
<keyword evidence="7" id="KW-0678">Repressor</keyword>
<evidence type="ECO:0000256" key="2">
    <source>
        <dbReference type="ARBA" id="ARBA00008316"/>
    </source>
</evidence>
<dbReference type="GO" id="GO:0006526">
    <property type="term" value="P:L-arginine biosynthetic process"/>
    <property type="evidence" value="ECO:0007669"/>
    <property type="project" value="UniProtKB-UniPathway"/>
</dbReference>
<evidence type="ECO:0000256" key="8">
    <source>
        <dbReference type="NCBIfam" id="TIGR01529"/>
    </source>
</evidence>
<evidence type="ECO:0000256" key="5">
    <source>
        <dbReference type="ARBA" id="ARBA00023125"/>
    </source>
</evidence>
<comment type="similarity">
    <text evidence="2 7">Belongs to the ArgR family.</text>
</comment>
<keyword evidence="7" id="KW-0055">Arginine biosynthesis</keyword>
<feature type="domain" description="Arginine repressor C-terminal" evidence="10">
    <location>
        <begin position="80"/>
        <end position="146"/>
    </location>
</feature>
<dbReference type="Pfam" id="PF01316">
    <property type="entry name" value="Arg_repressor"/>
    <property type="match status" value="1"/>
</dbReference>
<dbReference type="InterPro" id="IPR020899">
    <property type="entry name" value="Arg_repress_C"/>
</dbReference>
<organism evidence="11 12">
    <name type="scientific">Gottschalkia purinilytica</name>
    <name type="common">Clostridium purinilyticum</name>
    <dbReference type="NCBI Taxonomy" id="1503"/>
    <lineage>
        <taxon>Bacteria</taxon>
        <taxon>Bacillati</taxon>
        <taxon>Bacillota</taxon>
        <taxon>Tissierellia</taxon>
        <taxon>Tissierellales</taxon>
        <taxon>Gottschalkiaceae</taxon>
        <taxon>Gottschalkia</taxon>
    </lineage>
</organism>
<dbReference type="Gene3D" id="3.30.1360.40">
    <property type="match status" value="1"/>
</dbReference>
<comment type="function">
    <text evidence="7">Regulates arginine biosynthesis genes.</text>
</comment>
<sequence length="150" mass="16549">MKKYARQSKILELIEAYEIETQEDLAEYLKKAGIDVTQATVSRDIRELRLVKVLSKSGKYKYAVMGQNTEGTTDRLIKIFKNSMISVDVAGHLLVIKTIPGAAQICASAIDSLGIEEIIGTIAGDDTIFVAINSIEKIKEILSIFNELLS</sequence>
<dbReference type="Proteomes" id="UP000037267">
    <property type="component" value="Unassembled WGS sequence"/>
</dbReference>
<evidence type="ECO:0000256" key="3">
    <source>
        <dbReference type="ARBA" id="ARBA00022490"/>
    </source>
</evidence>
<dbReference type="SUPFAM" id="SSF46785">
    <property type="entry name" value="Winged helix' DNA-binding domain"/>
    <property type="match status" value="1"/>
</dbReference>